<protein>
    <recommendedName>
        <fullName evidence="2">C2H2-type domain-containing protein</fullName>
    </recommendedName>
</protein>
<feature type="domain" description="C2H2-type" evidence="2">
    <location>
        <begin position="4"/>
        <end position="32"/>
    </location>
</feature>
<evidence type="ECO:0000259" key="2">
    <source>
        <dbReference type="PROSITE" id="PS50157"/>
    </source>
</evidence>
<dbReference type="InterPro" id="IPR036236">
    <property type="entry name" value="Znf_C2H2_sf"/>
</dbReference>
<name>A0A6G6ABD1_9VIRU</name>
<feature type="domain" description="C2H2-type" evidence="2">
    <location>
        <begin position="44"/>
        <end position="64"/>
    </location>
</feature>
<dbReference type="InterPro" id="IPR013087">
    <property type="entry name" value="Znf_C2H2_type"/>
</dbReference>
<dbReference type="Gene3D" id="3.30.160.60">
    <property type="entry name" value="Classic Zinc Finger"/>
    <property type="match status" value="1"/>
</dbReference>
<keyword evidence="1" id="KW-0479">Metal-binding</keyword>
<accession>A0A6G6ABD1</accession>
<dbReference type="GO" id="GO:0008270">
    <property type="term" value="F:zinc ion binding"/>
    <property type="evidence" value="ECO:0007669"/>
    <property type="project" value="UniProtKB-KW"/>
</dbReference>
<proteinExistence type="predicted"/>
<keyword evidence="1" id="KW-0862">Zinc</keyword>
<dbReference type="EMBL" id="MN175499">
    <property type="protein sequence ID" value="QID05743.1"/>
    <property type="molecule type" value="Genomic_DNA"/>
</dbReference>
<sequence length="278" mass="32612">MPVYKCDSCYKEFDHKSNYDRHLNRIRSCVKSISGSKTSKVTNHICKSCSRVFSRKDSLTRHFKNCKGPVVKKKINKKYATTIKGNDNNVTIENNKNCNNTYIINLTITSDFAKDGIDNISAKELTLMLNPKENLWRRLIESVNFNPDKPEHHNVYYPDMKSAYGIVYENKKWNKKKIYEIMNKLLDAKVEDLNSILNEMSDCLSKKSINKIKEAIEDTKLNKEGSRKKLITYLKPILYNNKDMIMKTRKHYEEGNDILKKGVTFKEFKKKWDDKKNN</sequence>
<keyword evidence="1" id="KW-0863">Zinc-finger</keyword>
<reference evidence="3" key="1">
    <citation type="submission" date="2019-07" db="EMBL/GenBank/DDBJ databases">
        <title>The discovery of a new lineage B mimivirus raises questions about particles surface fibrils.</title>
        <authorList>
            <person name="Silva L.K.S."/>
            <person name="Rodrigues R.A.L."/>
            <person name="Andrade A.C.S.P."/>
            <person name="Hikida H."/>
            <person name="Andreani J."/>
            <person name="Levasseur A."/>
            <person name="La Scola B."/>
            <person name="Abrahao J.S."/>
        </authorList>
    </citation>
    <scope>NUCLEOTIDE SEQUENCE</scope>
    <source>
        <strain evidence="3">B60</strain>
    </source>
</reference>
<dbReference type="PROSITE" id="PS50157">
    <property type="entry name" value="ZINC_FINGER_C2H2_2"/>
    <property type="match status" value="2"/>
</dbReference>
<organism evidence="3">
    <name type="scientific">Borely moumouvirus</name>
    <dbReference type="NCBI Taxonomy" id="2712067"/>
    <lineage>
        <taxon>Viruses</taxon>
        <taxon>Varidnaviria</taxon>
        <taxon>Bamfordvirae</taxon>
        <taxon>Nucleocytoviricota</taxon>
        <taxon>Megaviricetes</taxon>
        <taxon>Imitervirales</taxon>
        <taxon>Mimiviridae</taxon>
        <taxon>Megamimivirinae</taxon>
        <taxon>Moumouvirus</taxon>
    </lineage>
</organism>
<evidence type="ECO:0000313" key="3">
    <source>
        <dbReference type="EMBL" id="QID05743.1"/>
    </source>
</evidence>
<dbReference type="SUPFAM" id="SSF57667">
    <property type="entry name" value="beta-beta-alpha zinc fingers"/>
    <property type="match status" value="1"/>
</dbReference>
<dbReference type="Pfam" id="PF00096">
    <property type="entry name" value="zf-C2H2"/>
    <property type="match status" value="1"/>
</dbReference>
<evidence type="ECO:0000256" key="1">
    <source>
        <dbReference type="PROSITE-ProRule" id="PRU00042"/>
    </source>
</evidence>